<name>A0A2H4HIA1_ENTFL</name>
<keyword evidence="1" id="KW-1133">Transmembrane helix</keyword>
<geneLocation type="plasmid" evidence="2">
    <name>pJH-T4</name>
</geneLocation>
<organism evidence="2">
    <name type="scientific">Enterococcus faecalis</name>
    <name type="common">Streptococcus faecalis</name>
    <dbReference type="NCBI Taxonomy" id="1351"/>
    <lineage>
        <taxon>Bacteria</taxon>
        <taxon>Bacillati</taxon>
        <taxon>Bacillota</taxon>
        <taxon>Bacilli</taxon>
        <taxon>Lactobacillales</taxon>
        <taxon>Enterococcaceae</taxon>
        <taxon>Enterococcus</taxon>
    </lineage>
</organism>
<protein>
    <recommendedName>
        <fullName evidence="3">DUF4320 family protein</fullName>
    </recommendedName>
</protein>
<keyword evidence="2" id="KW-0614">Plasmid</keyword>
<keyword evidence="1" id="KW-0472">Membrane</keyword>
<reference evidence="2" key="1">
    <citation type="submission" date="2016-12" db="EMBL/GenBank/DDBJ databases">
        <title>Genetic characterization of cointegrate plasmids responsible for the mobilization of pRUM-like and pLAG, via pHTbeta, from Enterococcus faecium to E. faecalis.</title>
        <authorList>
            <person name="Di Sante L."/>
            <person name="Morroni G."/>
            <person name="Vignaroli C."/>
            <person name="Brenciani A."/>
        </authorList>
    </citation>
    <scope>NUCLEOTIDE SEQUENCE</scope>
    <source>
        <strain evidence="2">Transconjugant T4</strain>
        <plasmid evidence="2">pJH-T4</plasmid>
    </source>
</reference>
<sequence length="120" mass="13631">MQEQSVMEIIKWFIGLIMIMTMVSIGLFCVQLQDINTFKQQVNYQIERKGGLTTEAVEAIDKYSATNYDGRFTIESDQLNQKVSYGEEIDYTIKATIPIQILPLPDVALSFNGNSVSQIR</sequence>
<feature type="transmembrane region" description="Helical" evidence="1">
    <location>
        <begin position="12"/>
        <end position="30"/>
    </location>
</feature>
<proteinExistence type="predicted"/>
<accession>A0A2H4HIA1</accession>
<dbReference type="EMBL" id="KY290886">
    <property type="protein sequence ID" value="ARQ19153.1"/>
    <property type="molecule type" value="Genomic_DNA"/>
</dbReference>
<evidence type="ECO:0008006" key="3">
    <source>
        <dbReference type="Google" id="ProtNLM"/>
    </source>
</evidence>
<dbReference type="RefSeq" id="WP_002338173.1">
    <property type="nucleotide sequence ID" value="NZ_KY290886.1"/>
</dbReference>
<dbReference type="AlphaFoldDB" id="A0A2H4HIA1"/>
<keyword evidence="1" id="KW-0812">Transmembrane</keyword>
<evidence type="ECO:0000313" key="2">
    <source>
        <dbReference type="EMBL" id="ARQ19153.1"/>
    </source>
</evidence>
<evidence type="ECO:0000256" key="1">
    <source>
        <dbReference type="SAM" id="Phobius"/>
    </source>
</evidence>